<dbReference type="PANTHER" id="PTHR30376:SF3">
    <property type="entry name" value="RNA POLYMERASE SIGMA FACTOR RPOH"/>
    <property type="match status" value="1"/>
</dbReference>
<dbReference type="SUPFAM" id="SSF88946">
    <property type="entry name" value="Sigma2 domain of RNA polymerase sigma factors"/>
    <property type="match status" value="1"/>
</dbReference>
<proteinExistence type="inferred from homology"/>
<evidence type="ECO:0000256" key="5">
    <source>
        <dbReference type="ARBA" id="ARBA00023125"/>
    </source>
</evidence>
<keyword evidence="3 7" id="KW-0805">Transcription regulation</keyword>
<reference evidence="9 10" key="1">
    <citation type="journal article" date="2020" name="Cell Host Microbe">
        <title>Functional and Genomic Variation between Human-Derived Isolates of Lachnospiraceae Reveals Inter- and Intra-Species Diversity.</title>
        <authorList>
            <person name="Sorbara M.T."/>
            <person name="Littmann E.R."/>
            <person name="Fontana E."/>
            <person name="Moody T.U."/>
            <person name="Kohout C.E."/>
            <person name="Gjonbalaj M."/>
            <person name="Eaton V."/>
            <person name="Seok R."/>
            <person name="Leiner I.M."/>
            <person name="Pamer E.G."/>
        </authorList>
    </citation>
    <scope>NUCLEOTIDE SEQUENCE [LARGE SCALE GENOMIC DNA]</scope>
    <source>
        <strain evidence="9 10">MSK.15.26</strain>
    </source>
</reference>
<accession>A0ABX2I5C1</accession>
<dbReference type="PRINTS" id="PR00046">
    <property type="entry name" value="SIGMA70FCT"/>
</dbReference>
<evidence type="ECO:0000313" key="10">
    <source>
        <dbReference type="Proteomes" id="UP000822142"/>
    </source>
</evidence>
<evidence type="ECO:0000313" key="9">
    <source>
        <dbReference type="EMBL" id="NSJ85637.1"/>
    </source>
</evidence>
<keyword evidence="4 7" id="KW-0731">Sigma factor</keyword>
<keyword evidence="5 7" id="KW-0238">DNA-binding</keyword>
<dbReference type="Gene3D" id="1.10.10.10">
    <property type="entry name" value="Winged helix-like DNA-binding domain superfamily/Winged helix DNA-binding domain"/>
    <property type="match status" value="1"/>
</dbReference>
<evidence type="ECO:0000256" key="3">
    <source>
        <dbReference type="ARBA" id="ARBA00023015"/>
    </source>
</evidence>
<evidence type="ECO:0000256" key="1">
    <source>
        <dbReference type="ARBA" id="ARBA00007788"/>
    </source>
</evidence>
<dbReference type="PROSITE" id="PS00715">
    <property type="entry name" value="SIGMA70_1"/>
    <property type="match status" value="1"/>
</dbReference>
<gene>
    <name evidence="9" type="ORF">G5A70_05520</name>
</gene>
<comment type="caution">
    <text evidence="9">The sequence shown here is derived from an EMBL/GenBank/DDBJ whole genome shotgun (WGS) entry which is preliminary data.</text>
</comment>
<evidence type="ECO:0000256" key="6">
    <source>
        <dbReference type="ARBA" id="ARBA00023163"/>
    </source>
</evidence>
<dbReference type="InterPro" id="IPR036388">
    <property type="entry name" value="WH-like_DNA-bd_sf"/>
</dbReference>
<evidence type="ECO:0000256" key="2">
    <source>
        <dbReference type="ARBA" id="ARBA00022969"/>
    </source>
</evidence>
<keyword evidence="10" id="KW-1185">Reference proteome</keyword>
<organism evidence="9 10">
    <name type="scientific">Blautia hansenii</name>
    <name type="common">Ruminococcus hansenii</name>
    <dbReference type="NCBI Taxonomy" id="1322"/>
    <lineage>
        <taxon>Bacteria</taxon>
        <taxon>Bacillati</taxon>
        <taxon>Bacillota</taxon>
        <taxon>Clostridia</taxon>
        <taxon>Lachnospirales</taxon>
        <taxon>Lachnospiraceae</taxon>
        <taxon>Blautia</taxon>
    </lineage>
</organism>
<keyword evidence="6 7" id="KW-0804">Transcription</keyword>
<dbReference type="PROSITE" id="PS00716">
    <property type="entry name" value="SIGMA70_2"/>
    <property type="match status" value="1"/>
</dbReference>
<dbReference type="NCBIfam" id="TIGR02937">
    <property type="entry name" value="sigma70-ECF"/>
    <property type="match status" value="1"/>
</dbReference>
<dbReference type="Pfam" id="PF04545">
    <property type="entry name" value="Sigma70_r4"/>
    <property type="match status" value="1"/>
</dbReference>
<dbReference type="InterPro" id="IPR007630">
    <property type="entry name" value="RNA_pol_sigma70_r4"/>
</dbReference>
<dbReference type="SUPFAM" id="SSF88659">
    <property type="entry name" value="Sigma3 and sigma4 domains of RNA polymerase sigma factors"/>
    <property type="match status" value="1"/>
</dbReference>
<dbReference type="Gene3D" id="1.20.120.1810">
    <property type="match status" value="1"/>
</dbReference>
<dbReference type="RefSeq" id="WP_173748678.1">
    <property type="nucleotide sequence ID" value="NZ_JAAITA010000004.1"/>
</dbReference>
<feature type="domain" description="HTH cro/C1-type" evidence="8">
    <location>
        <begin position="171"/>
        <end position="196"/>
    </location>
</feature>
<dbReference type="PIRSF" id="PIRSF000770">
    <property type="entry name" value="RNA_pol_sigma-SigE/K"/>
    <property type="match status" value="1"/>
</dbReference>
<dbReference type="PANTHER" id="PTHR30376">
    <property type="entry name" value="SIGMA FACTOR RPOH HEAT SHOCK RELATED"/>
    <property type="match status" value="1"/>
</dbReference>
<dbReference type="InterPro" id="IPR014284">
    <property type="entry name" value="RNA_pol_sigma-70_dom"/>
</dbReference>
<dbReference type="NCBIfam" id="NF004471">
    <property type="entry name" value="PRK05803.1"/>
    <property type="match status" value="1"/>
</dbReference>
<dbReference type="InterPro" id="IPR013325">
    <property type="entry name" value="RNA_pol_sigma_r2"/>
</dbReference>
<name>A0ABX2I5C1_BLAHA</name>
<dbReference type="InterPro" id="IPR000943">
    <property type="entry name" value="RNA_pol_sigma70"/>
</dbReference>
<dbReference type="InterPro" id="IPR001387">
    <property type="entry name" value="Cro/C1-type_HTH"/>
</dbReference>
<protein>
    <recommendedName>
        <fullName evidence="7">RNA polymerase sigma factor</fullName>
    </recommendedName>
</protein>
<keyword evidence="2" id="KW-0749">Sporulation</keyword>
<dbReference type="EMBL" id="JAAITA010000004">
    <property type="protein sequence ID" value="NSJ85637.1"/>
    <property type="molecule type" value="Genomic_DNA"/>
</dbReference>
<dbReference type="InterPro" id="IPR007627">
    <property type="entry name" value="RNA_pol_sigma70_r2"/>
</dbReference>
<dbReference type="InterPro" id="IPR013324">
    <property type="entry name" value="RNA_pol_sigma_r3/r4-like"/>
</dbReference>
<dbReference type="Proteomes" id="UP000822142">
    <property type="component" value="Unassembled WGS sequence"/>
</dbReference>
<comment type="function">
    <text evidence="7">Sigma factors are initiation factors that promote the attachment of RNA polymerase to specific initiation sites and are then released.</text>
</comment>
<evidence type="ECO:0000256" key="7">
    <source>
        <dbReference type="RuleBase" id="RU362124"/>
    </source>
</evidence>
<evidence type="ECO:0000259" key="8">
    <source>
        <dbReference type="PROSITE" id="PS50943"/>
    </source>
</evidence>
<sequence length="208" mass="23992">MKTFLKPLTPEEERHYLQEYKQGSLEAKNILIERNLRLVAHIVKKYQGASEELDDLISIGTIGLIKAVQTFDSAKASKLSTYAARCIDNELLMLLRSRKKSNREVSLYEPIGTDKEGNEISLLDVIETEPVDVVKNYALKQDTTLLYRLLPEILSQREQEILKLRYGLYGEKELTQREIAKRLNISRSYVSRIEKNALLKLRSFFPSS</sequence>
<evidence type="ECO:0000256" key="4">
    <source>
        <dbReference type="ARBA" id="ARBA00023082"/>
    </source>
</evidence>
<dbReference type="PROSITE" id="PS50943">
    <property type="entry name" value="HTH_CROC1"/>
    <property type="match status" value="1"/>
</dbReference>
<dbReference type="InterPro" id="IPR050813">
    <property type="entry name" value="Sigma-70_Factor"/>
</dbReference>
<comment type="similarity">
    <text evidence="1 7">Belongs to the sigma-70 factor family.</text>
</comment>
<dbReference type="CDD" id="cd06171">
    <property type="entry name" value="Sigma70_r4"/>
    <property type="match status" value="1"/>
</dbReference>
<dbReference type="Pfam" id="PF04542">
    <property type="entry name" value="Sigma70_r2"/>
    <property type="match status" value="1"/>
</dbReference>